<dbReference type="EC" id="2.7.1.211" evidence="11"/>
<evidence type="ECO:0000259" key="19">
    <source>
        <dbReference type="PROSITE" id="PS51098"/>
    </source>
</evidence>
<keyword evidence="7 17" id="KW-0812">Transmembrane</keyword>
<dbReference type="InterPro" id="IPR001996">
    <property type="entry name" value="PTS_IIB_1"/>
</dbReference>
<dbReference type="GO" id="GO:0016301">
    <property type="term" value="F:kinase activity"/>
    <property type="evidence" value="ECO:0007669"/>
    <property type="project" value="UniProtKB-KW"/>
</dbReference>
<sequence>MSTSQPTTATLLAPVDGQAINLADVQDPVFSKKMMGEGFAIIPSTDQLYSPIAGTVVLVAETGHAIGIRTESGLEVLLHLGIDTVELDGAPFSLTVTEGQQILAGTSLGTMDRNAITSAGKQTTVIVAITNSKEQVESLHVTTGETTAKTITAKIKLAPAPVASVHHSGKYGDLAATIIENVGGKENVKNVIHCITRLRFYLNDKALANDDVIANLDGVIDVAQASGQYQMIIGPAVGDVFDEVTKQLGLDPDAEVSIASTGPDNRTFGQKVKDGTNALIGVITGSMAPVIGMLSASGIIKGMMSLMVSFHWITADSNFYMILNAMSDAVFYFLPVLIGFSAAKRMGGNAMLCAVIGGAIAYPSIIAAGKGASIVTIAGMHFPFVSYTYSIFPMILGAFLATKLEKWLKQHVASYLQAIVVPMITIIVVTTITLLLTGPVITWLADGLANGIQALLSLNTAIFGAIIDGFYQVLVIFGLHWGIVPLFVNDFATLGHSYLFAIVSITMVGQGGAALAVAMKTKNASLRSLGFAAAISAFCGVTEPAIYGINLRYKKTFVAANIGSAVGGLIIGLLHVNMWSIAGSIIGLPSFINPAGIDGSFWGALAATAAALVVAFVLTWVWGFNDNMIADKKRQKPVNPGKVAPKLA</sequence>
<evidence type="ECO:0000256" key="7">
    <source>
        <dbReference type="ARBA" id="ARBA00022692"/>
    </source>
</evidence>
<evidence type="ECO:0000256" key="3">
    <source>
        <dbReference type="ARBA" id="ARBA00022475"/>
    </source>
</evidence>
<evidence type="ECO:0000313" key="21">
    <source>
        <dbReference type="EMBL" id="KRL50995.1"/>
    </source>
</evidence>
<dbReference type="Proteomes" id="UP000051790">
    <property type="component" value="Unassembled WGS sequence"/>
</dbReference>
<dbReference type="GO" id="GO:0005886">
    <property type="term" value="C:plasma membrane"/>
    <property type="evidence" value="ECO:0007669"/>
    <property type="project" value="UniProtKB-SubCell"/>
</dbReference>
<evidence type="ECO:0000256" key="10">
    <source>
        <dbReference type="ARBA" id="ARBA00023136"/>
    </source>
</evidence>
<feature type="transmembrane region" description="Helical" evidence="17">
    <location>
        <begin position="278"/>
        <end position="300"/>
    </location>
</feature>
<dbReference type="InterPro" id="IPR050558">
    <property type="entry name" value="PTS_Sugar-Specific_Components"/>
</dbReference>
<comment type="catalytic activity">
    <reaction evidence="13">
        <text>N(pros)-phospho-L-histidyl-[protein](out) + sucrose = sucrose 6(G)-phosphate(in) + L-histidyl-[protein]</text>
        <dbReference type="Rhea" id="RHEA:49236"/>
        <dbReference type="Rhea" id="RHEA-COMP:9745"/>
        <dbReference type="Rhea" id="RHEA-COMP:9746"/>
        <dbReference type="ChEBI" id="CHEBI:17992"/>
        <dbReference type="ChEBI" id="CHEBI:29979"/>
        <dbReference type="ChEBI" id="CHEBI:64837"/>
        <dbReference type="ChEBI" id="CHEBI:91002"/>
        <dbReference type="EC" id="2.7.1.211"/>
    </reaction>
</comment>
<dbReference type="InterPro" id="IPR036878">
    <property type="entry name" value="Glu_permease_IIB"/>
</dbReference>
<feature type="active site" description="Phosphocysteine intermediate; for EIIB activity" evidence="16">
    <location>
        <position position="194"/>
    </location>
</feature>
<dbReference type="PROSITE" id="PS51103">
    <property type="entry name" value="PTS_EIIC_TYPE_1"/>
    <property type="match status" value="1"/>
</dbReference>
<dbReference type="Pfam" id="PF00358">
    <property type="entry name" value="PTS_EIIA_1"/>
    <property type="match status" value="1"/>
</dbReference>
<feature type="transmembrane region" description="Helical" evidence="17">
    <location>
        <begin position="320"/>
        <end position="340"/>
    </location>
</feature>
<keyword evidence="8" id="KW-0418">Kinase</keyword>
<evidence type="ECO:0000259" key="20">
    <source>
        <dbReference type="PROSITE" id="PS51103"/>
    </source>
</evidence>
<evidence type="ECO:0000256" key="15">
    <source>
        <dbReference type="ARBA" id="ARBA00081008"/>
    </source>
</evidence>
<dbReference type="FunFam" id="2.70.70.10:FF:000001">
    <property type="entry name" value="PTS system glucose-specific IIA component"/>
    <property type="match status" value="1"/>
</dbReference>
<organism evidence="21 22">
    <name type="scientific">Lacticaseibacillus manihotivorans DSM 13343 = JCM 12514</name>
    <dbReference type="NCBI Taxonomy" id="1423769"/>
    <lineage>
        <taxon>Bacteria</taxon>
        <taxon>Bacillati</taxon>
        <taxon>Bacillota</taxon>
        <taxon>Bacilli</taxon>
        <taxon>Lactobacillales</taxon>
        <taxon>Lactobacillaceae</taxon>
        <taxon>Lacticaseibacillus</taxon>
    </lineage>
</organism>
<dbReference type="GO" id="GO:0008982">
    <property type="term" value="F:protein-N(PI)-phosphohistidine-sugar phosphotransferase activity"/>
    <property type="evidence" value="ECO:0007669"/>
    <property type="project" value="InterPro"/>
</dbReference>
<keyword evidence="6" id="KW-0598">Phosphotransferase system</keyword>
<dbReference type="PROSITE" id="PS51093">
    <property type="entry name" value="PTS_EIIA_TYPE_1"/>
    <property type="match status" value="1"/>
</dbReference>
<dbReference type="GO" id="GO:0090589">
    <property type="term" value="F:protein-phosphocysteine-trehalose phosphotransferase system transporter activity"/>
    <property type="evidence" value="ECO:0007669"/>
    <property type="project" value="TreeGrafter"/>
</dbReference>
<feature type="transmembrane region" description="Helical" evidence="17">
    <location>
        <begin position="558"/>
        <end position="581"/>
    </location>
</feature>
<evidence type="ECO:0000256" key="6">
    <source>
        <dbReference type="ARBA" id="ARBA00022683"/>
    </source>
</evidence>
<evidence type="ECO:0000256" key="14">
    <source>
        <dbReference type="ARBA" id="ARBA00074554"/>
    </source>
</evidence>
<evidence type="ECO:0000256" key="5">
    <source>
        <dbReference type="ARBA" id="ARBA00022679"/>
    </source>
</evidence>
<evidence type="ECO:0000256" key="2">
    <source>
        <dbReference type="ARBA" id="ARBA00022448"/>
    </source>
</evidence>
<feature type="transmembrane region" description="Helical" evidence="17">
    <location>
        <begin position="384"/>
        <end position="402"/>
    </location>
</feature>
<feature type="transmembrane region" description="Helical" evidence="17">
    <location>
        <begin position="525"/>
        <end position="546"/>
    </location>
</feature>
<dbReference type="PANTHER" id="PTHR30175:SF1">
    <property type="entry name" value="PTS SYSTEM ARBUTIN-, CELLOBIOSE-, AND SALICIN-SPECIFIC EIIBC COMPONENT-RELATED"/>
    <property type="match status" value="1"/>
</dbReference>
<keyword evidence="5" id="KW-0808">Transferase</keyword>
<dbReference type="InterPro" id="IPR003352">
    <property type="entry name" value="PTS_EIIC"/>
</dbReference>
<dbReference type="AlphaFoldDB" id="A0A0R1RC68"/>
<dbReference type="EMBL" id="AZEU01000063">
    <property type="protein sequence ID" value="KRL50995.1"/>
    <property type="molecule type" value="Genomic_DNA"/>
</dbReference>
<evidence type="ECO:0000313" key="22">
    <source>
        <dbReference type="Proteomes" id="UP000051790"/>
    </source>
</evidence>
<dbReference type="OrthoDB" id="9769191at2"/>
<gene>
    <name evidence="21" type="ORF">FD01_GL003032</name>
</gene>
<evidence type="ECO:0000256" key="17">
    <source>
        <dbReference type="SAM" id="Phobius"/>
    </source>
</evidence>
<feature type="transmembrane region" description="Helical" evidence="17">
    <location>
        <begin position="498"/>
        <end position="519"/>
    </location>
</feature>
<dbReference type="Pfam" id="PF02378">
    <property type="entry name" value="PTS_EIIC"/>
    <property type="match status" value="1"/>
</dbReference>
<dbReference type="RefSeq" id="WP_054715493.1">
    <property type="nucleotide sequence ID" value="NZ_AZEU01000063.1"/>
</dbReference>
<proteinExistence type="predicted"/>
<dbReference type="SUPFAM" id="SSF51261">
    <property type="entry name" value="Duplicated hybrid motif"/>
    <property type="match status" value="1"/>
</dbReference>
<reference evidence="21 22" key="1">
    <citation type="journal article" date="2015" name="Genome Announc.">
        <title>Expanding the biotechnology potential of lactobacilli through comparative genomics of 213 strains and associated genera.</title>
        <authorList>
            <person name="Sun Z."/>
            <person name="Harris H.M."/>
            <person name="McCann A."/>
            <person name="Guo C."/>
            <person name="Argimon S."/>
            <person name="Zhang W."/>
            <person name="Yang X."/>
            <person name="Jeffery I.B."/>
            <person name="Cooney J.C."/>
            <person name="Kagawa T.F."/>
            <person name="Liu W."/>
            <person name="Song Y."/>
            <person name="Salvetti E."/>
            <person name="Wrobel A."/>
            <person name="Rasinkangas P."/>
            <person name="Parkhill J."/>
            <person name="Rea M.C."/>
            <person name="O'Sullivan O."/>
            <person name="Ritari J."/>
            <person name="Douillard F.P."/>
            <person name="Paul Ross R."/>
            <person name="Yang R."/>
            <person name="Briner A.E."/>
            <person name="Felis G.E."/>
            <person name="de Vos W.M."/>
            <person name="Barrangou R."/>
            <person name="Klaenhammer T.R."/>
            <person name="Caufield P.W."/>
            <person name="Cui Y."/>
            <person name="Zhang H."/>
            <person name="O'Toole P.W."/>
        </authorList>
    </citation>
    <scope>NUCLEOTIDE SEQUENCE [LARGE SCALE GENOMIC DNA]</scope>
    <source>
        <strain evidence="21 22">DSM 13343</strain>
    </source>
</reference>
<evidence type="ECO:0000256" key="9">
    <source>
        <dbReference type="ARBA" id="ARBA00022989"/>
    </source>
</evidence>
<evidence type="ECO:0000256" key="13">
    <source>
        <dbReference type="ARBA" id="ARBA00048931"/>
    </source>
</evidence>
<dbReference type="InterPro" id="IPR018113">
    <property type="entry name" value="PTrfase_EIIB_Cys"/>
</dbReference>
<dbReference type="InterPro" id="IPR001127">
    <property type="entry name" value="PTS_EIIA_1_perm"/>
</dbReference>
<evidence type="ECO:0000256" key="1">
    <source>
        <dbReference type="ARBA" id="ARBA00004651"/>
    </source>
</evidence>
<name>A0A0R1RC68_9LACO</name>
<dbReference type="InterPro" id="IPR013013">
    <property type="entry name" value="PTS_EIIC_1"/>
</dbReference>
<dbReference type="Gene3D" id="3.30.1360.60">
    <property type="entry name" value="Glucose permease domain IIB"/>
    <property type="match status" value="1"/>
</dbReference>
<dbReference type="CDD" id="cd00212">
    <property type="entry name" value="PTS_IIB_glc"/>
    <property type="match status" value="1"/>
</dbReference>
<evidence type="ECO:0000256" key="4">
    <source>
        <dbReference type="ARBA" id="ARBA00022597"/>
    </source>
</evidence>
<dbReference type="SUPFAM" id="SSF55604">
    <property type="entry name" value="Glucose permease domain IIB"/>
    <property type="match status" value="1"/>
</dbReference>
<keyword evidence="4" id="KW-0762">Sugar transport</keyword>
<evidence type="ECO:0000256" key="16">
    <source>
        <dbReference type="PROSITE-ProRule" id="PRU00421"/>
    </source>
</evidence>
<dbReference type="GO" id="GO:0015771">
    <property type="term" value="P:trehalose transport"/>
    <property type="evidence" value="ECO:0007669"/>
    <property type="project" value="TreeGrafter"/>
</dbReference>
<dbReference type="GO" id="GO:0009401">
    <property type="term" value="P:phosphoenolpyruvate-dependent sugar phosphotransferase system"/>
    <property type="evidence" value="ECO:0007669"/>
    <property type="project" value="UniProtKB-KW"/>
</dbReference>
<feature type="transmembrane region" description="Helical" evidence="17">
    <location>
        <begin position="414"/>
        <end position="441"/>
    </location>
</feature>
<feature type="domain" description="PTS EIIB type-1" evidence="19">
    <location>
        <begin position="172"/>
        <end position="254"/>
    </location>
</feature>
<keyword evidence="2" id="KW-0813">Transport</keyword>
<dbReference type="PROSITE" id="PS51098">
    <property type="entry name" value="PTS_EIIB_TYPE_1"/>
    <property type="match status" value="1"/>
</dbReference>
<dbReference type="PATRIC" id="fig|1423769.4.peg.3272"/>
<dbReference type="Pfam" id="PF00367">
    <property type="entry name" value="PTS_EIIB"/>
    <property type="match status" value="1"/>
</dbReference>
<protein>
    <recommendedName>
        <fullName evidence="14">PTS system sucrose-specific EIIBCA component</fullName>
        <ecNumber evidence="11">2.7.1.211</ecNumber>
    </recommendedName>
    <alternativeName>
        <fullName evidence="15">EIIBCA-Scr</fullName>
    </alternativeName>
</protein>
<evidence type="ECO:0000256" key="12">
    <source>
        <dbReference type="ARBA" id="ARBA00045139"/>
    </source>
</evidence>
<keyword evidence="9 17" id="KW-1133">Transmembrane helix</keyword>
<comment type="function">
    <text evidence="12">The phosphoenolpyruvate-dependent sugar phosphotransferase system (sugar PTS), a major carbohydrate active transport system, catalyzes the phosphorylation of incoming sugar substrates concomitantly with their translocation across the cell membrane. This system is involved in sucrose transport.</text>
</comment>
<dbReference type="FunFam" id="3.30.1360.60:FF:000001">
    <property type="entry name" value="PTS system glucose-specific IIBC component PtsG"/>
    <property type="match status" value="1"/>
</dbReference>
<keyword evidence="3" id="KW-1003">Cell membrane</keyword>
<comment type="subcellular location">
    <subcellularLocation>
        <location evidence="1">Cell membrane</location>
        <topology evidence="1">Multi-pass membrane protein</topology>
    </subcellularLocation>
</comment>
<dbReference type="PROSITE" id="PS01035">
    <property type="entry name" value="PTS_EIIB_TYPE_1_CYS"/>
    <property type="match status" value="1"/>
</dbReference>
<keyword evidence="10 17" id="KW-0472">Membrane</keyword>
<dbReference type="InterPro" id="IPR011055">
    <property type="entry name" value="Dup_hybrid_motif"/>
</dbReference>
<comment type="caution">
    <text evidence="21">The sequence shown here is derived from an EMBL/GenBank/DDBJ whole genome shotgun (WGS) entry which is preliminary data.</text>
</comment>
<feature type="transmembrane region" description="Helical" evidence="17">
    <location>
        <begin position="352"/>
        <end position="378"/>
    </location>
</feature>
<accession>A0A0R1RC68</accession>
<dbReference type="PROSITE" id="PS00371">
    <property type="entry name" value="PTS_EIIA_TYPE_1_HIS"/>
    <property type="match status" value="1"/>
</dbReference>
<evidence type="ECO:0000259" key="18">
    <source>
        <dbReference type="PROSITE" id="PS51093"/>
    </source>
</evidence>
<feature type="transmembrane region" description="Helical" evidence="17">
    <location>
        <begin position="601"/>
        <end position="624"/>
    </location>
</feature>
<evidence type="ECO:0000256" key="11">
    <source>
        <dbReference type="ARBA" id="ARBA00044053"/>
    </source>
</evidence>
<feature type="transmembrane region" description="Helical" evidence="17">
    <location>
        <begin position="461"/>
        <end position="486"/>
    </location>
</feature>
<dbReference type="NCBIfam" id="TIGR00830">
    <property type="entry name" value="PTBA"/>
    <property type="match status" value="1"/>
</dbReference>
<dbReference type="PANTHER" id="PTHR30175">
    <property type="entry name" value="PHOSPHOTRANSFERASE SYSTEM TRANSPORT PROTEIN"/>
    <property type="match status" value="1"/>
</dbReference>
<feature type="domain" description="PTS EIIA type-1" evidence="18">
    <location>
        <begin position="27"/>
        <end position="131"/>
    </location>
</feature>
<evidence type="ECO:0000256" key="8">
    <source>
        <dbReference type="ARBA" id="ARBA00022777"/>
    </source>
</evidence>
<feature type="domain" description="PTS EIIC type-1" evidence="20">
    <location>
        <begin position="281"/>
        <end position="634"/>
    </location>
</feature>
<keyword evidence="22" id="KW-1185">Reference proteome</keyword>
<dbReference type="Gene3D" id="2.70.70.10">
    <property type="entry name" value="Glucose Permease (Domain IIA)"/>
    <property type="match status" value="1"/>
</dbReference>